<feature type="active site" evidence="5">
    <location>
        <position position="193"/>
    </location>
</feature>
<dbReference type="GO" id="GO:0009102">
    <property type="term" value="P:biotin biosynthetic process"/>
    <property type="evidence" value="ECO:0007669"/>
    <property type="project" value="UniProtKB-UniRule"/>
</dbReference>
<dbReference type="SUPFAM" id="SSF53474">
    <property type="entry name" value="alpha/beta-Hydrolases"/>
    <property type="match status" value="1"/>
</dbReference>
<dbReference type="eggNOG" id="COG0596">
    <property type="taxonomic scope" value="Bacteria"/>
</dbReference>
<feature type="domain" description="AB hydrolase-1" evidence="6">
    <location>
        <begin position="15"/>
        <end position="232"/>
    </location>
</feature>
<evidence type="ECO:0000313" key="8">
    <source>
        <dbReference type="Proteomes" id="UP000054600"/>
    </source>
</evidence>
<evidence type="ECO:0000256" key="1">
    <source>
        <dbReference type="ARBA" id="ARBA00022487"/>
    </source>
</evidence>
<name>A0A0W0YVR6_9GAMM</name>
<evidence type="ECO:0000256" key="4">
    <source>
        <dbReference type="ARBA" id="ARBA00022801"/>
    </source>
</evidence>
<comment type="function">
    <text evidence="5">The physiological role of BioH is to remove the methyl group introduced by BioC when the pimeloyl moiety is complete. It allows to synthesize pimeloyl-ACP via the fatty acid synthetic pathway through the hydrolysis of the ester bonds of pimeloyl-ACP esters.</text>
</comment>
<dbReference type="PANTHER" id="PTHR43798:SF31">
    <property type="entry name" value="AB HYDROLASE SUPERFAMILY PROTEIN YCLE"/>
    <property type="match status" value="1"/>
</dbReference>
<dbReference type="OrthoDB" id="9780744at2"/>
<evidence type="ECO:0000256" key="5">
    <source>
        <dbReference type="HAMAP-Rule" id="MF_01260"/>
    </source>
</evidence>
<keyword evidence="3 5" id="KW-0093">Biotin biosynthesis</keyword>
<dbReference type="InterPro" id="IPR050266">
    <property type="entry name" value="AB_hydrolase_sf"/>
</dbReference>
<dbReference type="EMBL" id="LNYW01000040">
    <property type="protein sequence ID" value="KTD60952.1"/>
    <property type="molecule type" value="Genomic_DNA"/>
</dbReference>
<feature type="binding site" evidence="5">
    <location>
        <begin position="139"/>
        <end position="143"/>
    </location>
    <ligand>
        <name>substrate</name>
    </ligand>
</feature>
<dbReference type="InterPro" id="IPR010076">
    <property type="entry name" value="BioH"/>
</dbReference>
<dbReference type="GO" id="GO:0090499">
    <property type="term" value="F:pimelyl-[acyl-carrier protein] methyl ester esterase activity"/>
    <property type="evidence" value="ECO:0007669"/>
    <property type="project" value="UniProtKB-EC"/>
</dbReference>
<evidence type="ECO:0000256" key="3">
    <source>
        <dbReference type="ARBA" id="ARBA00022756"/>
    </source>
</evidence>
<evidence type="ECO:0000259" key="6">
    <source>
        <dbReference type="Pfam" id="PF12697"/>
    </source>
</evidence>
<reference evidence="7 8" key="1">
    <citation type="submission" date="2015-11" db="EMBL/GenBank/DDBJ databases">
        <title>Genomic analysis of 38 Legionella species identifies large and diverse effector repertoires.</title>
        <authorList>
            <person name="Burstein D."/>
            <person name="Amaro F."/>
            <person name="Zusman T."/>
            <person name="Lifshitz Z."/>
            <person name="Cohen O."/>
            <person name="Gilbert J.A."/>
            <person name="Pupko T."/>
            <person name="Shuman H.A."/>
            <person name="Segal G."/>
        </authorList>
    </citation>
    <scope>NUCLEOTIDE SEQUENCE [LARGE SCALE GENOMIC DNA]</scope>
    <source>
        <strain evidence="7 8">ATCC 49655</strain>
    </source>
</reference>
<comment type="subcellular location">
    <subcellularLocation>
        <location evidence="5">Cytoplasm</location>
    </subcellularLocation>
</comment>
<dbReference type="EC" id="3.1.1.85" evidence="5"/>
<proteinExistence type="inferred from homology"/>
<evidence type="ECO:0000313" key="7">
    <source>
        <dbReference type="EMBL" id="KTD60952.1"/>
    </source>
</evidence>
<feature type="active site" evidence="5">
    <location>
        <position position="221"/>
    </location>
</feature>
<gene>
    <name evidence="5 7" type="primary">bioH</name>
    <name evidence="7" type="ORF">Lsha_1363</name>
</gene>
<dbReference type="InterPro" id="IPR029058">
    <property type="entry name" value="AB_hydrolase_fold"/>
</dbReference>
<accession>A0A0W0YVR6</accession>
<sequence>MNKVHLTQHGKGKPLVLFHGWGFDSEIWRPLIPHLEHCCEVYLVDLPGFGHTPMMDWESFKGMLLSHLPEQFALAGWSMGGLYATRLAIEATERLSCLININSSPRFIMDDAWPGVSKEVFINFYNNLSTNLDTTLNEFIALQLKKTKAHFSLGKKPSQEGLASGLHILDHWDFRESLKKLSLPTCYMFGRLDPITPAKTMATMQLLYPDFKYILFNKSAHMPFLSHTEDFISEIKGFIQ</sequence>
<dbReference type="Pfam" id="PF12697">
    <property type="entry name" value="Abhydrolase_6"/>
    <property type="match status" value="1"/>
</dbReference>
<dbReference type="Proteomes" id="UP000054600">
    <property type="component" value="Unassembled WGS sequence"/>
</dbReference>
<comment type="pathway">
    <text evidence="5">Cofactor biosynthesis; biotin biosynthesis.</text>
</comment>
<comment type="similarity">
    <text evidence="5">Belongs to the AB hydrolase superfamily. Carboxylesterase BioH family.</text>
</comment>
<comment type="catalytic activity">
    <reaction evidence="5">
        <text>6-carboxyhexanoyl-[ACP] methyl ester + H2O = 6-carboxyhexanoyl-[ACP] + methanol + H(+)</text>
        <dbReference type="Rhea" id="RHEA:42700"/>
        <dbReference type="Rhea" id="RHEA-COMP:9955"/>
        <dbReference type="Rhea" id="RHEA-COMP:10186"/>
        <dbReference type="ChEBI" id="CHEBI:15377"/>
        <dbReference type="ChEBI" id="CHEBI:15378"/>
        <dbReference type="ChEBI" id="CHEBI:17790"/>
        <dbReference type="ChEBI" id="CHEBI:78846"/>
        <dbReference type="ChEBI" id="CHEBI:82735"/>
        <dbReference type="EC" id="3.1.1.85"/>
    </reaction>
</comment>
<keyword evidence="2 5" id="KW-0963">Cytoplasm</keyword>
<keyword evidence="1 5" id="KW-0719">Serine esterase</keyword>
<dbReference type="PATRIC" id="fig|1122169.6.peg.1571"/>
<dbReference type="UniPathway" id="UPA00078"/>
<dbReference type="GO" id="GO:0005737">
    <property type="term" value="C:cytoplasm"/>
    <property type="evidence" value="ECO:0007669"/>
    <property type="project" value="UniProtKB-SubCell"/>
</dbReference>
<dbReference type="InterPro" id="IPR000073">
    <property type="entry name" value="AB_hydrolase_1"/>
</dbReference>
<dbReference type="Gene3D" id="3.40.50.1820">
    <property type="entry name" value="alpha/beta hydrolase"/>
    <property type="match status" value="1"/>
</dbReference>
<dbReference type="PANTHER" id="PTHR43798">
    <property type="entry name" value="MONOACYLGLYCEROL LIPASE"/>
    <property type="match status" value="1"/>
</dbReference>
<organism evidence="7 8">
    <name type="scientific">Legionella shakespearei DSM 23087</name>
    <dbReference type="NCBI Taxonomy" id="1122169"/>
    <lineage>
        <taxon>Bacteria</taxon>
        <taxon>Pseudomonadati</taxon>
        <taxon>Pseudomonadota</taxon>
        <taxon>Gammaproteobacteria</taxon>
        <taxon>Legionellales</taxon>
        <taxon>Legionellaceae</taxon>
        <taxon>Legionella</taxon>
    </lineage>
</organism>
<feature type="binding site" evidence="5">
    <location>
        <begin position="78"/>
        <end position="79"/>
    </location>
    <ligand>
        <name>substrate</name>
    </ligand>
</feature>
<dbReference type="HAMAP" id="MF_01260">
    <property type="entry name" value="Carboxylester"/>
    <property type="match status" value="1"/>
</dbReference>
<comment type="caution">
    <text evidence="7">The sequence shown here is derived from an EMBL/GenBank/DDBJ whole genome shotgun (WGS) entry which is preliminary data.</text>
</comment>
<feature type="active site" description="Nucleophile" evidence="5">
    <location>
        <position position="78"/>
    </location>
</feature>
<feature type="binding site" evidence="5">
    <location>
        <position position="21"/>
    </location>
    <ligand>
        <name>substrate</name>
    </ligand>
</feature>
<dbReference type="STRING" id="1122169.Lsha_1363"/>
<keyword evidence="8" id="KW-1185">Reference proteome</keyword>
<protein>
    <recommendedName>
        <fullName evidence="5">Pimeloyl-[acyl-carrier protein] methyl ester esterase</fullName>
        <ecNumber evidence="5">3.1.1.85</ecNumber>
    </recommendedName>
    <alternativeName>
        <fullName evidence="5">Biotin synthesis protein BioH</fullName>
    </alternativeName>
    <alternativeName>
        <fullName evidence="5">Carboxylesterase BioH</fullName>
    </alternativeName>
</protein>
<evidence type="ECO:0000256" key="2">
    <source>
        <dbReference type="ARBA" id="ARBA00022490"/>
    </source>
</evidence>
<feature type="binding site" evidence="5">
    <location>
        <position position="221"/>
    </location>
    <ligand>
        <name>substrate</name>
    </ligand>
</feature>
<dbReference type="AlphaFoldDB" id="A0A0W0YVR6"/>
<dbReference type="RefSeq" id="WP_018578668.1">
    <property type="nucleotide sequence ID" value="NZ_KB892437.1"/>
</dbReference>
<keyword evidence="4 5" id="KW-0378">Hydrolase</keyword>
<comment type="subunit">
    <text evidence="5">Monomer.</text>
</comment>
<dbReference type="GO" id="GO:0016020">
    <property type="term" value="C:membrane"/>
    <property type="evidence" value="ECO:0007669"/>
    <property type="project" value="TreeGrafter"/>
</dbReference>